<organism evidence="1 2">
    <name type="scientific">Euphydryas editha</name>
    <name type="common">Edith's checkerspot</name>
    <dbReference type="NCBI Taxonomy" id="104508"/>
    <lineage>
        <taxon>Eukaryota</taxon>
        <taxon>Metazoa</taxon>
        <taxon>Ecdysozoa</taxon>
        <taxon>Arthropoda</taxon>
        <taxon>Hexapoda</taxon>
        <taxon>Insecta</taxon>
        <taxon>Pterygota</taxon>
        <taxon>Neoptera</taxon>
        <taxon>Endopterygota</taxon>
        <taxon>Lepidoptera</taxon>
        <taxon>Glossata</taxon>
        <taxon>Ditrysia</taxon>
        <taxon>Papilionoidea</taxon>
        <taxon>Nymphalidae</taxon>
        <taxon>Nymphalinae</taxon>
        <taxon>Euphydryas</taxon>
    </lineage>
</organism>
<comment type="caution">
    <text evidence="1">The sequence shown here is derived from an EMBL/GenBank/DDBJ whole genome shotgun (WGS) entry which is preliminary data.</text>
</comment>
<keyword evidence="2" id="KW-1185">Reference proteome</keyword>
<protein>
    <submittedName>
        <fullName evidence="1">Uncharacterized protein</fullName>
    </submittedName>
</protein>
<proteinExistence type="predicted"/>
<reference evidence="1" key="1">
    <citation type="submission" date="2022-03" db="EMBL/GenBank/DDBJ databases">
        <authorList>
            <person name="Tunstrom K."/>
        </authorList>
    </citation>
    <scope>NUCLEOTIDE SEQUENCE</scope>
</reference>
<accession>A0AAU9TJD2</accession>
<dbReference type="EMBL" id="CAKOGL010000003">
    <property type="protein sequence ID" value="CAH2084830.1"/>
    <property type="molecule type" value="Genomic_DNA"/>
</dbReference>
<gene>
    <name evidence="1" type="ORF">EEDITHA_LOCUS1365</name>
</gene>
<dbReference type="AlphaFoldDB" id="A0AAU9TJD2"/>
<name>A0AAU9TJD2_EUPED</name>
<evidence type="ECO:0000313" key="2">
    <source>
        <dbReference type="Proteomes" id="UP001153954"/>
    </source>
</evidence>
<sequence length="91" mass="11059">MFSSDHRMKIQSRQLIEKNTIKIATNFYANLYDHKDHGKYKITFYSQTKCNIDWKEEEMERKINRLKSDKALKLARTLLTPIIKKNIQYYK</sequence>
<evidence type="ECO:0000313" key="1">
    <source>
        <dbReference type="EMBL" id="CAH2084830.1"/>
    </source>
</evidence>
<dbReference type="Proteomes" id="UP001153954">
    <property type="component" value="Unassembled WGS sequence"/>
</dbReference>